<keyword evidence="4" id="KW-0804">Transcription</keyword>
<evidence type="ECO:0000313" key="6">
    <source>
        <dbReference type="EMBL" id="GLQ17766.1"/>
    </source>
</evidence>
<dbReference type="Pfam" id="PF03466">
    <property type="entry name" value="LysR_substrate"/>
    <property type="match status" value="1"/>
</dbReference>
<reference evidence="6" key="1">
    <citation type="journal article" date="2014" name="Int. J. Syst. Evol. Microbiol.">
        <title>Complete genome of a new Firmicutes species belonging to the dominant human colonic microbiota ('Ruminococcus bicirculans') reveals two chromosomes and a selective capacity to utilize plant glucans.</title>
        <authorList>
            <consortium name="NISC Comparative Sequencing Program"/>
            <person name="Wegmann U."/>
            <person name="Louis P."/>
            <person name="Goesmann A."/>
            <person name="Henrissat B."/>
            <person name="Duncan S.H."/>
            <person name="Flint H.J."/>
        </authorList>
    </citation>
    <scope>NUCLEOTIDE SEQUENCE</scope>
    <source>
        <strain evidence="6">NBRC 107169</strain>
    </source>
</reference>
<dbReference type="RefSeq" id="WP_284364156.1">
    <property type="nucleotide sequence ID" value="NZ_BSNI01000002.1"/>
</dbReference>
<comment type="similarity">
    <text evidence="1">Belongs to the LysR transcriptional regulatory family.</text>
</comment>
<dbReference type="Pfam" id="PF00126">
    <property type="entry name" value="HTH_1"/>
    <property type="match status" value="1"/>
</dbReference>
<keyword evidence="2" id="KW-0805">Transcription regulation</keyword>
<evidence type="ECO:0000256" key="2">
    <source>
        <dbReference type="ARBA" id="ARBA00023015"/>
    </source>
</evidence>
<dbReference type="Gene3D" id="1.10.10.10">
    <property type="entry name" value="Winged helix-like DNA-binding domain superfamily/Winged helix DNA-binding domain"/>
    <property type="match status" value="1"/>
</dbReference>
<dbReference type="Proteomes" id="UP001161405">
    <property type="component" value="Unassembled WGS sequence"/>
</dbReference>
<evidence type="ECO:0000256" key="3">
    <source>
        <dbReference type="ARBA" id="ARBA00023125"/>
    </source>
</evidence>
<evidence type="ECO:0000313" key="7">
    <source>
        <dbReference type="Proteomes" id="UP001161405"/>
    </source>
</evidence>
<protein>
    <submittedName>
        <fullName evidence="6">LysR family transcriptional regulator</fullName>
    </submittedName>
</protein>
<evidence type="ECO:0000256" key="4">
    <source>
        <dbReference type="ARBA" id="ARBA00023163"/>
    </source>
</evidence>
<gene>
    <name evidence="6" type="ORF">GCM10007879_20150</name>
</gene>
<keyword evidence="7" id="KW-1185">Reference proteome</keyword>
<comment type="caution">
    <text evidence="6">The sequence shown here is derived from an EMBL/GenBank/DDBJ whole genome shotgun (WGS) entry which is preliminary data.</text>
</comment>
<dbReference type="EMBL" id="BSNI01000002">
    <property type="protein sequence ID" value="GLQ17766.1"/>
    <property type="molecule type" value="Genomic_DNA"/>
</dbReference>
<dbReference type="InterPro" id="IPR000847">
    <property type="entry name" value="LysR_HTH_N"/>
</dbReference>
<dbReference type="PRINTS" id="PR00039">
    <property type="entry name" value="HTHLYSR"/>
</dbReference>
<dbReference type="PANTHER" id="PTHR30579:SF7">
    <property type="entry name" value="HTH-TYPE TRANSCRIPTIONAL REGULATOR LRHA-RELATED"/>
    <property type="match status" value="1"/>
</dbReference>
<dbReference type="InterPro" id="IPR036388">
    <property type="entry name" value="WH-like_DNA-bd_sf"/>
</dbReference>
<sequence>MATPLDLDQLQTFAVIADCGSFTEAAKRVFKTQSAVSMQIKRLEERLGTSLLVRDGRRVTVTHAGETLYHRARRMLQINADIVDIFSKEDLSGTIHIGIPDDYAVRVLPLLLSSFQRSHPKIQIDVRCQPSEELLVGVKSGKYDMIIFTQGTSHKFGELLRSEPMHWMVGKKSEAHLQRPLPIACGNKDCCWRLSAEDALTDANIDFRIAYTSSNATAITSAVNAGLAVGVLCESSITKDMRILGPEDGMPPLPDADIAMLRASNAYGGIYNALAEHIKESLETVMESAA</sequence>
<keyword evidence="3" id="KW-0238">DNA-binding</keyword>
<reference evidence="6" key="2">
    <citation type="submission" date="2023-01" db="EMBL/GenBank/DDBJ databases">
        <title>Draft genome sequence of Maritalea porphyrae strain NBRC 107169.</title>
        <authorList>
            <person name="Sun Q."/>
            <person name="Mori K."/>
        </authorList>
    </citation>
    <scope>NUCLEOTIDE SEQUENCE</scope>
    <source>
        <strain evidence="6">NBRC 107169</strain>
    </source>
</reference>
<evidence type="ECO:0000259" key="5">
    <source>
        <dbReference type="PROSITE" id="PS50931"/>
    </source>
</evidence>
<dbReference type="PANTHER" id="PTHR30579">
    <property type="entry name" value="TRANSCRIPTIONAL REGULATOR"/>
    <property type="match status" value="1"/>
</dbReference>
<proteinExistence type="inferred from homology"/>
<feature type="domain" description="HTH lysR-type" evidence="5">
    <location>
        <begin position="5"/>
        <end position="62"/>
    </location>
</feature>
<dbReference type="InterPro" id="IPR005119">
    <property type="entry name" value="LysR_subst-bd"/>
</dbReference>
<evidence type="ECO:0000256" key="1">
    <source>
        <dbReference type="ARBA" id="ARBA00009437"/>
    </source>
</evidence>
<dbReference type="PROSITE" id="PS50931">
    <property type="entry name" value="HTH_LYSR"/>
    <property type="match status" value="1"/>
</dbReference>
<dbReference type="SUPFAM" id="SSF53850">
    <property type="entry name" value="Periplasmic binding protein-like II"/>
    <property type="match status" value="1"/>
</dbReference>
<dbReference type="Gene3D" id="3.40.190.10">
    <property type="entry name" value="Periplasmic binding protein-like II"/>
    <property type="match status" value="2"/>
</dbReference>
<accession>A0ABQ5UTP0</accession>
<dbReference type="InterPro" id="IPR036390">
    <property type="entry name" value="WH_DNA-bd_sf"/>
</dbReference>
<dbReference type="SUPFAM" id="SSF46785">
    <property type="entry name" value="Winged helix' DNA-binding domain"/>
    <property type="match status" value="1"/>
</dbReference>
<name>A0ABQ5UTP0_9HYPH</name>
<dbReference type="InterPro" id="IPR050176">
    <property type="entry name" value="LTTR"/>
</dbReference>
<organism evidence="6 7">
    <name type="scientific">Maritalea porphyrae</name>
    <dbReference type="NCBI Taxonomy" id="880732"/>
    <lineage>
        <taxon>Bacteria</taxon>
        <taxon>Pseudomonadati</taxon>
        <taxon>Pseudomonadota</taxon>
        <taxon>Alphaproteobacteria</taxon>
        <taxon>Hyphomicrobiales</taxon>
        <taxon>Devosiaceae</taxon>
        <taxon>Maritalea</taxon>
    </lineage>
</organism>